<proteinExistence type="inferred from homology"/>
<gene>
    <name evidence="8" type="ORF">OHC33_001292</name>
</gene>
<organism evidence="8 9">
    <name type="scientific">Knufia fluminis</name>
    <dbReference type="NCBI Taxonomy" id="191047"/>
    <lineage>
        <taxon>Eukaryota</taxon>
        <taxon>Fungi</taxon>
        <taxon>Dikarya</taxon>
        <taxon>Ascomycota</taxon>
        <taxon>Pezizomycotina</taxon>
        <taxon>Eurotiomycetes</taxon>
        <taxon>Chaetothyriomycetidae</taxon>
        <taxon>Chaetothyriales</taxon>
        <taxon>Trichomeriaceae</taxon>
        <taxon>Knufia</taxon>
    </lineage>
</organism>
<keyword evidence="3 6" id="KW-0560">Oxidoreductase</keyword>
<dbReference type="PANTHER" id="PTHR24305:SF172">
    <property type="entry name" value="P450, PUTATIVE (EUROFUNG)-RELATED"/>
    <property type="match status" value="1"/>
</dbReference>
<dbReference type="Proteomes" id="UP001316803">
    <property type="component" value="Unassembled WGS sequence"/>
</dbReference>
<evidence type="ECO:0000313" key="9">
    <source>
        <dbReference type="Proteomes" id="UP001316803"/>
    </source>
</evidence>
<evidence type="ECO:0000256" key="6">
    <source>
        <dbReference type="RuleBase" id="RU000461"/>
    </source>
</evidence>
<comment type="cofactor">
    <cofactor evidence="1 5">
        <name>heme</name>
        <dbReference type="ChEBI" id="CHEBI:30413"/>
    </cofactor>
</comment>
<name>A0AAN8ISE3_9EURO</name>
<dbReference type="SUPFAM" id="SSF48264">
    <property type="entry name" value="Cytochrome P450"/>
    <property type="match status" value="1"/>
</dbReference>
<keyword evidence="2 5" id="KW-0479">Metal-binding</keyword>
<comment type="caution">
    <text evidence="8">The sequence shown here is derived from an EMBL/GenBank/DDBJ whole genome shotgun (WGS) entry which is preliminary data.</text>
</comment>
<dbReference type="GO" id="GO:0004497">
    <property type="term" value="F:monooxygenase activity"/>
    <property type="evidence" value="ECO:0007669"/>
    <property type="project" value="UniProtKB-KW"/>
</dbReference>
<reference evidence="8 9" key="1">
    <citation type="submission" date="2022-12" db="EMBL/GenBank/DDBJ databases">
        <title>Genomic features and morphological characterization of a novel Knufia sp. strain isolated from spacecraft assembly facility.</title>
        <authorList>
            <person name="Teixeira M."/>
            <person name="Chander A.M."/>
            <person name="Stajich J.E."/>
            <person name="Venkateswaran K."/>
        </authorList>
    </citation>
    <scope>NUCLEOTIDE SEQUENCE [LARGE SCALE GENOMIC DNA]</scope>
    <source>
        <strain evidence="8 9">FJI-L2-BK-P2</strain>
    </source>
</reference>
<evidence type="ECO:0000256" key="2">
    <source>
        <dbReference type="ARBA" id="ARBA00022723"/>
    </source>
</evidence>
<dbReference type="PANTHER" id="PTHR24305">
    <property type="entry name" value="CYTOCHROME P450"/>
    <property type="match status" value="1"/>
</dbReference>
<comment type="similarity">
    <text evidence="6">Belongs to the cytochrome P450 family.</text>
</comment>
<dbReference type="InterPro" id="IPR036396">
    <property type="entry name" value="Cyt_P450_sf"/>
</dbReference>
<dbReference type="PRINTS" id="PR00385">
    <property type="entry name" value="P450"/>
</dbReference>
<dbReference type="InterPro" id="IPR002401">
    <property type="entry name" value="Cyt_P450_E_grp-I"/>
</dbReference>
<dbReference type="GO" id="GO:0020037">
    <property type="term" value="F:heme binding"/>
    <property type="evidence" value="ECO:0007669"/>
    <property type="project" value="InterPro"/>
</dbReference>
<dbReference type="Pfam" id="PF00067">
    <property type="entry name" value="p450"/>
    <property type="match status" value="1"/>
</dbReference>
<evidence type="ECO:0000256" key="1">
    <source>
        <dbReference type="ARBA" id="ARBA00001971"/>
    </source>
</evidence>
<keyword evidence="9" id="KW-1185">Reference proteome</keyword>
<dbReference type="InterPro" id="IPR017972">
    <property type="entry name" value="Cyt_P450_CS"/>
</dbReference>
<keyword evidence="6" id="KW-0503">Monooxygenase</keyword>
<evidence type="ECO:0000313" key="8">
    <source>
        <dbReference type="EMBL" id="KAK5958102.1"/>
    </source>
</evidence>
<keyword evidence="7" id="KW-1133">Transmembrane helix</keyword>
<feature type="transmembrane region" description="Helical" evidence="7">
    <location>
        <begin position="6"/>
        <end position="28"/>
    </location>
</feature>
<dbReference type="Gene3D" id="1.10.630.10">
    <property type="entry name" value="Cytochrome P450"/>
    <property type="match status" value="1"/>
</dbReference>
<dbReference type="PROSITE" id="PS00086">
    <property type="entry name" value="CYTOCHROME_P450"/>
    <property type="match status" value="1"/>
</dbReference>
<evidence type="ECO:0000256" key="4">
    <source>
        <dbReference type="ARBA" id="ARBA00023004"/>
    </source>
</evidence>
<dbReference type="GO" id="GO:0016705">
    <property type="term" value="F:oxidoreductase activity, acting on paired donors, with incorporation or reduction of molecular oxygen"/>
    <property type="evidence" value="ECO:0007669"/>
    <property type="project" value="InterPro"/>
</dbReference>
<keyword evidence="4 5" id="KW-0408">Iron</keyword>
<dbReference type="GO" id="GO:0005506">
    <property type="term" value="F:iron ion binding"/>
    <property type="evidence" value="ECO:0007669"/>
    <property type="project" value="InterPro"/>
</dbReference>
<dbReference type="AlphaFoldDB" id="A0AAN8ISE3"/>
<protein>
    <recommendedName>
        <fullName evidence="10">Cytochrome P450 monooxygenase</fullName>
    </recommendedName>
</protein>
<dbReference type="EMBL" id="JAKLMC020000002">
    <property type="protein sequence ID" value="KAK5958102.1"/>
    <property type="molecule type" value="Genomic_DNA"/>
</dbReference>
<keyword evidence="7" id="KW-0812">Transmembrane</keyword>
<dbReference type="InterPro" id="IPR001128">
    <property type="entry name" value="Cyt_P450"/>
</dbReference>
<accession>A0AAN8ISE3</accession>
<dbReference type="PRINTS" id="PR00463">
    <property type="entry name" value="EP450I"/>
</dbReference>
<keyword evidence="5 6" id="KW-0349">Heme</keyword>
<feature type="binding site" description="axial binding residue" evidence="5">
    <location>
        <position position="494"/>
    </location>
    <ligand>
        <name>heme</name>
        <dbReference type="ChEBI" id="CHEBI:30413"/>
    </ligand>
    <ligandPart>
        <name>Fe</name>
        <dbReference type="ChEBI" id="CHEBI:18248"/>
    </ligandPart>
</feature>
<evidence type="ECO:0000256" key="7">
    <source>
        <dbReference type="SAM" id="Phobius"/>
    </source>
</evidence>
<dbReference type="InterPro" id="IPR050121">
    <property type="entry name" value="Cytochrome_P450_monoxygenase"/>
</dbReference>
<dbReference type="CDD" id="cd11061">
    <property type="entry name" value="CYP67-like"/>
    <property type="match status" value="1"/>
</dbReference>
<evidence type="ECO:0008006" key="10">
    <source>
        <dbReference type="Google" id="ProtNLM"/>
    </source>
</evidence>
<sequence length="547" mass="62480">MFGYAVAAASFFLFISRFFVYPVVQYFYDAKGLRKYPNLSPLSGITNIPYMILSTSGRRSERLAQLHQTHPIIRIGPNALSFGDCTAIKVRGLHYSLLSTQLTWSQDIYGHGSKCTKDEMYNVLAGTHFHVADVIDRGDHARKRKMLSSAYAIKNLEGWEHKIAEKISRVVTHFDNCCTDPPRSSRDIGHDDLKVDYRRWTNFFTMEAIVDIGLSEDVGFTKVGNDEITCEEFDGSQRKVPYAKSLHSLLTAQSHIVWSYKFYPYLVKLTNLIPSYRTCWKLGAAYPGIVFHQAKKRFARYQAGEKLDDFFQALMETKTGSIHNLEWGEIIAELAVMSKLKPQSSNGLTHSCTVNAGSVTTATAINNVMYLLLKHPRVLTKLREELDANLGDEDVVPYDKVKHLPYLRACLDEAMRIFPPTPFNLPRFTPAEGTTVMGEFIPGRTSVSMSSYVAHRDTKVFPDPETFLPERWLSEEGKELQPFFLTFSAGSRGCLGRNISYLEQYVMTATMLHRYDFALPSPEWEQYRYEHFNENPGTLPLKVWRRK</sequence>
<keyword evidence="7" id="KW-0472">Membrane</keyword>
<evidence type="ECO:0000256" key="3">
    <source>
        <dbReference type="ARBA" id="ARBA00023002"/>
    </source>
</evidence>
<evidence type="ECO:0000256" key="5">
    <source>
        <dbReference type="PIRSR" id="PIRSR602401-1"/>
    </source>
</evidence>